<dbReference type="InterPro" id="IPR036188">
    <property type="entry name" value="FAD/NAD-bd_sf"/>
</dbReference>
<dbReference type="InterPro" id="IPR002937">
    <property type="entry name" value="Amino_oxidase"/>
</dbReference>
<reference evidence="3 4" key="1">
    <citation type="submission" date="2023-07" db="EMBL/GenBank/DDBJ databases">
        <title>Sorghum-associated microbial communities from plants grown in Nebraska, USA.</title>
        <authorList>
            <person name="Schachtman D."/>
        </authorList>
    </citation>
    <scope>NUCLEOTIDE SEQUENCE [LARGE SCALE GENOMIC DNA]</scope>
    <source>
        <strain evidence="3 4">4256</strain>
    </source>
</reference>
<keyword evidence="1" id="KW-1133">Transmembrane helix</keyword>
<feature type="transmembrane region" description="Helical" evidence="1">
    <location>
        <begin position="51"/>
        <end position="71"/>
    </location>
</feature>
<dbReference type="Proteomes" id="UP001267638">
    <property type="component" value="Unassembled WGS sequence"/>
</dbReference>
<dbReference type="PROSITE" id="PS51318">
    <property type="entry name" value="TAT"/>
    <property type="match status" value="1"/>
</dbReference>
<evidence type="ECO:0000313" key="3">
    <source>
        <dbReference type="EMBL" id="MDR7157317.1"/>
    </source>
</evidence>
<feature type="domain" description="Amine oxidase" evidence="2">
    <location>
        <begin position="62"/>
        <end position="150"/>
    </location>
</feature>
<sequence>MTKIAQPSRRQLLTMIGTMGGAAAMYQAMTTLGHAAETQFEKPPTLTGAKPGASVVVLGAGLAGMVAAYELEKAGYAVKILEFQDRPGGRNYTLRGGDTFTESDGTVQKVGFAPGNYLNPGPWRIPHHHKCLLHYCKQFGVALEPFIQLNHAGYIHSSEAFGGKPMR</sequence>
<dbReference type="Gene3D" id="3.90.660.10">
    <property type="match status" value="1"/>
</dbReference>
<comment type="caution">
    <text evidence="3">The sequence shown here is derived from an EMBL/GenBank/DDBJ whole genome shotgun (WGS) entry which is preliminary data.</text>
</comment>
<name>A0ABU1X6V2_SPHXE</name>
<organism evidence="3 4">
    <name type="scientific">Sphingobium xenophagum</name>
    <dbReference type="NCBI Taxonomy" id="121428"/>
    <lineage>
        <taxon>Bacteria</taxon>
        <taxon>Pseudomonadati</taxon>
        <taxon>Pseudomonadota</taxon>
        <taxon>Alphaproteobacteria</taxon>
        <taxon>Sphingomonadales</taxon>
        <taxon>Sphingomonadaceae</taxon>
        <taxon>Sphingobium</taxon>
    </lineage>
</organism>
<dbReference type="InterPro" id="IPR050464">
    <property type="entry name" value="Zeta_carotene_desat/Oxidored"/>
</dbReference>
<evidence type="ECO:0000259" key="2">
    <source>
        <dbReference type="Pfam" id="PF01593"/>
    </source>
</evidence>
<dbReference type="Pfam" id="PF01593">
    <property type="entry name" value="Amino_oxidase"/>
    <property type="match status" value="1"/>
</dbReference>
<dbReference type="EMBL" id="JAVDWV010000057">
    <property type="protein sequence ID" value="MDR7157317.1"/>
    <property type="molecule type" value="Genomic_DNA"/>
</dbReference>
<protein>
    <submittedName>
        <fullName evidence="3">Monoamine oxidase</fullName>
    </submittedName>
</protein>
<dbReference type="PANTHER" id="PTHR42923:SF39">
    <property type="entry name" value="AMINO OXIDASE"/>
    <property type="match status" value="1"/>
</dbReference>
<evidence type="ECO:0000313" key="4">
    <source>
        <dbReference type="Proteomes" id="UP001267638"/>
    </source>
</evidence>
<keyword evidence="1" id="KW-0472">Membrane</keyword>
<dbReference type="PANTHER" id="PTHR42923">
    <property type="entry name" value="PROTOPORPHYRINOGEN OXIDASE"/>
    <property type="match status" value="1"/>
</dbReference>
<keyword evidence="4" id="KW-1185">Reference proteome</keyword>
<gene>
    <name evidence="3" type="ORF">J2W40_004167</name>
</gene>
<dbReference type="SUPFAM" id="SSF51905">
    <property type="entry name" value="FAD/NAD(P)-binding domain"/>
    <property type="match status" value="1"/>
</dbReference>
<dbReference type="Gene3D" id="3.50.50.60">
    <property type="entry name" value="FAD/NAD(P)-binding domain"/>
    <property type="match status" value="1"/>
</dbReference>
<accession>A0ABU1X6V2</accession>
<dbReference type="InterPro" id="IPR006311">
    <property type="entry name" value="TAT_signal"/>
</dbReference>
<dbReference type="RefSeq" id="WP_310227830.1">
    <property type="nucleotide sequence ID" value="NZ_JAVDWV010000057.1"/>
</dbReference>
<feature type="non-terminal residue" evidence="3">
    <location>
        <position position="167"/>
    </location>
</feature>
<evidence type="ECO:0000256" key="1">
    <source>
        <dbReference type="SAM" id="Phobius"/>
    </source>
</evidence>
<proteinExistence type="predicted"/>
<keyword evidence="1" id="KW-0812">Transmembrane</keyword>